<dbReference type="EMBL" id="JAGTJJ010000007">
    <property type="protein sequence ID" value="MDC3982385.1"/>
    <property type="molecule type" value="Genomic_DNA"/>
</dbReference>
<name>A0A9X4ATN4_9BACT</name>
<dbReference type="Proteomes" id="UP001151081">
    <property type="component" value="Unassembled WGS sequence"/>
</dbReference>
<evidence type="ECO:0000313" key="2">
    <source>
        <dbReference type="Proteomes" id="UP001151081"/>
    </source>
</evidence>
<keyword evidence="1" id="KW-0547">Nucleotide-binding</keyword>
<dbReference type="GO" id="GO:0005524">
    <property type="term" value="F:ATP binding"/>
    <property type="evidence" value="ECO:0007669"/>
    <property type="project" value="UniProtKB-KW"/>
</dbReference>
<evidence type="ECO:0000313" key="1">
    <source>
        <dbReference type="EMBL" id="MDC3982385.1"/>
    </source>
</evidence>
<keyword evidence="2" id="KW-1185">Reference proteome</keyword>
<sequence length="518" mass="56311">MRTFSTEGPCDPARHHHLPAAPRLAEGLGLVDEGAYFLVRAPRRTGKTTSLRALAAELLASDRYAALVVSAEVGEPLGDDVARAEEALLASIRLSAEHDLPPELRPPPFPASADGTRLWAALSAWAQVCPRPLVLFFDGADTLHGAALRTVLRQLEIGFPRRPAAFPWSVVLSGTRDLRLEPFVAASDAPVRPGLTGPFETALSPESLRSFTEDEIRALYAQHTHETGQTFEEAAIRATREATAGHPFLVQALGRELVTIVPRAETVCEAHVRAAIHHLVDHRTTPIDALAARLAEPRVRRVVEPLLAGTALVARAQGGDIRYARSLGLLAEDDPARIESGIHRALVPRLLASGVGRAITDEPARFYKTDGALDVETLLHAFALFYKTHARHLVTDVAYEAVAPELVFLGYLYRMVEPRGWVDVRWGGSRGRIDVVLRVPLAGGDEQHEAFVLVSRRKGESGAKARAVGFLEEVLDAEELAGGTVVLFDRRNKRAAGERVKLKLTSTAKGRAAWVLRA</sequence>
<dbReference type="SUPFAM" id="SSF52540">
    <property type="entry name" value="P-loop containing nucleoside triphosphate hydrolases"/>
    <property type="match status" value="1"/>
</dbReference>
<dbReference type="AlphaFoldDB" id="A0A9X4ATN4"/>
<dbReference type="RefSeq" id="WP_272427988.1">
    <property type="nucleotide sequence ID" value="NZ_JAGTJJ010000007.1"/>
</dbReference>
<reference evidence="1 2" key="1">
    <citation type="submission" date="2021-04" db="EMBL/GenBank/DDBJ databases">
        <title>Genome analysis of Polyangium sp.</title>
        <authorList>
            <person name="Li Y."/>
            <person name="Wang J."/>
        </authorList>
    </citation>
    <scope>NUCLEOTIDE SEQUENCE [LARGE SCALE GENOMIC DNA]</scope>
    <source>
        <strain evidence="1 2">SDU14</strain>
    </source>
</reference>
<protein>
    <submittedName>
        <fullName evidence="1">ATP-binding protein</fullName>
    </submittedName>
</protein>
<organism evidence="1 2">
    <name type="scientific">Polyangium jinanense</name>
    <dbReference type="NCBI Taxonomy" id="2829994"/>
    <lineage>
        <taxon>Bacteria</taxon>
        <taxon>Pseudomonadati</taxon>
        <taxon>Myxococcota</taxon>
        <taxon>Polyangia</taxon>
        <taxon>Polyangiales</taxon>
        <taxon>Polyangiaceae</taxon>
        <taxon>Polyangium</taxon>
    </lineage>
</organism>
<keyword evidence="1" id="KW-0067">ATP-binding</keyword>
<gene>
    <name evidence="1" type="ORF">KEG57_17850</name>
</gene>
<proteinExistence type="predicted"/>
<accession>A0A9X4ATN4</accession>
<comment type="caution">
    <text evidence="1">The sequence shown here is derived from an EMBL/GenBank/DDBJ whole genome shotgun (WGS) entry which is preliminary data.</text>
</comment>
<dbReference type="InterPro" id="IPR027417">
    <property type="entry name" value="P-loop_NTPase"/>
</dbReference>